<accession>A0A9P6PLR6</accession>
<keyword evidence="3" id="KW-1185">Reference proteome</keyword>
<evidence type="ECO:0000313" key="2">
    <source>
        <dbReference type="EMBL" id="KAG0249563.1"/>
    </source>
</evidence>
<dbReference type="Proteomes" id="UP000726737">
    <property type="component" value="Unassembled WGS sequence"/>
</dbReference>
<protein>
    <submittedName>
        <fullName evidence="2">Uncharacterized protein</fullName>
    </submittedName>
</protein>
<comment type="caution">
    <text evidence="2">The sequence shown here is derived from an EMBL/GenBank/DDBJ whole genome shotgun (WGS) entry which is preliminary data.</text>
</comment>
<evidence type="ECO:0000256" key="1">
    <source>
        <dbReference type="SAM" id="MobiDB-lite"/>
    </source>
</evidence>
<name>A0A9P6PLR6_9FUNG</name>
<feature type="compositionally biased region" description="Gly residues" evidence="1">
    <location>
        <begin position="289"/>
        <end position="299"/>
    </location>
</feature>
<feature type="compositionally biased region" description="Low complexity" evidence="1">
    <location>
        <begin position="279"/>
        <end position="288"/>
    </location>
</feature>
<dbReference type="OrthoDB" id="2449489at2759"/>
<organism evidence="2 3">
    <name type="scientific">Mortierella polycephala</name>
    <dbReference type="NCBI Taxonomy" id="41804"/>
    <lineage>
        <taxon>Eukaryota</taxon>
        <taxon>Fungi</taxon>
        <taxon>Fungi incertae sedis</taxon>
        <taxon>Mucoromycota</taxon>
        <taxon>Mortierellomycotina</taxon>
        <taxon>Mortierellomycetes</taxon>
        <taxon>Mortierellales</taxon>
        <taxon>Mortierellaceae</taxon>
        <taxon>Mortierella</taxon>
    </lineage>
</organism>
<feature type="region of interest" description="Disordered" evidence="1">
    <location>
        <begin position="242"/>
        <end position="314"/>
    </location>
</feature>
<dbReference type="AlphaFoldDB" id="A0A9P6PLR6"/>
<feature type="region of interest" description="Disordered" evidence="1">
    <location>
        <begin position="1"/>
        <end position="20"/>
    </location>
</feature>
<proteinExistence type="predicted"/>
<reference evidence="2" key="1">
    <citation type="journal article" date="2020" name="Fungal Divers.">
        <title>Resolving the Mortierellaceae phylogeny through synthesis of multi-gene phylogenetics and phylogenomics.</title>
        <authorList>
            <person name="Vandepol N."/>
            <person name="Liber J."/>
            <person name="Desiro A."/>
            <person name="Na H."/>
            <person name="Kennedy M."/>
            <person name="Barry K."/>
            <person name="Grigoriev I.V."/>
            <person name="Miller A.N."/>
            <person name="O'Donnell K."/>
            <person name="Stajich J.E."/>
            <person name="Bonito G."/>
        </authorList>
    </citation>
    <scope>NUCLEOTIDE SEQUENCE</scope>
    <source>
        <strain evidence="2">KOD948</strain>
    </source>
</reference>
<dbReference type="EMBL" id="JAAAJA010000798">
    <property type="protein sequence ID" value="KAG0249563.1"/>
    <property type="molecule type" value="Genomic_DNA"/>
</dbReference>
<gene>
    <name evidence="2" type="ORF">BG011_009129</name>
</gene>
<sequence length="330" mass="36588">MGLPSQTRRSHDSQAETTRAAAAAAIANTLSRGDPYLTRGESPYIPSSLSMLFSDPEVMQAQEELDRAHLHQQQQQLRQRYMDSQRSFSGENSRDVEDEHELCDDDERTQLLSLPLGAQDETVGGYGFEVVVQDSRQDEEVYHPYATVLSRHDYLAPHEPSSSSPLFPSPLTTLGRFGRNSLLADSLEGQHAQAGRIWQDYGGAIDNLEQQDQANIRTPLNQSHAAYYHAVSNYHYTSYGNENNDNGASGSGTTSSIAQGNSGCVPLNGEQWRRQHGRGNSQQSYTSGSGSGYGSGGEGGNRHGRGRGQHRDRSEDHWSWRMYVPFSFLF</sequence>
<evidence type="ECO:0000313" key="3">
    <source>
        <dbReference type="Proteomes" id="UP000726737"/>
    </source>
</evidence>